<comment type="caution">
    <text evidence="2">The sequence shown here is derived from an EMBL/GenBank/DDBJ whole genome shotgun (WGS) entry which is preliminary data.</text>
</comment>
<dbReference type="SUPFAM" id="SSF52540">
    <property type="entry name" value="P-loop containing nucleoside triphosphate hydrolases"/>
    <property type="match status" value="1"/>
</dbReference>
<dbReference type="EMBL" id="BGPR01004555">
    <property type="protein sequence ID" value="GBN00844.1"/>
    <property type="molecule type" value="Genomic_DNA"/>
</dbReference>
<dbReference type="GO" id="GO:0008146">
    <property type="term" value="F:sulfotransferase activity"/>
    <property type="evidence" value="ECO:0007669"/>
    <property type="project" value="InterPro"/>
</dbReference>
<dbReference type="InterPro" id="IPR027417">
    <property type="entry name" value="P-loop_NTPase"/>
</dbReference>
<dbReference type="OrthoDB" id="205623at2759"/>
<dbReference type="Gene3D" id="3.40.50.300">
    <property type="entry name" value="P-loop containing nucleotide triphosphate hydrolases"/>
    <property type="match status" value="1"/>
</dbReference>
<reference evidence="2 3" key="1">
    <citation type="journal article" date="2019" name="Sci. Rep.">
        <title>Orb-weaving spider Araneus ventricosus genome elucidates the spidroin gene catalogue.</title>
        <authorList>
            <person name="Kono N."/>
            <person name="Nakamura H."/>
            <person name="Ohtoshi R."/>
            <person name="Moran D.A.P."/>
            <person name="Shinohara A."/>
            <person name="Yoshida Y."/>
            <person name="Fujiwara M."/>
            <person name="Mori M."/>
            <person name="Tomita M."/>
            <person name="Arakawa K."/>
        </authorList>
    </citation>
    <scope>NUCLEOTIDE SEQUENCE [LARGE SCALE GENOMIC DNA]</scope>
</reference>
<keyword evidence="3" id="KW-1185">Reference proteome</keyword>
<gene>
    <name evidence="2" type="ORF">AVEN_51832_1</name>
</gene>
<evidence type="ECO:0000313" key="2">
    <source>
        <dbReference type="EMBL" id="GBN00844.1"/>
    </source>
</evidence>
<dbReference type="InterPro" id="IPR000863">
    <property type="entry name" value="Sulfotransferase_dom"/>
</dbReference>
<accession>A0A4Y2KDQ2</accession>
<dbReference type="Proteomes" id="UP000499080">
    <property type="component" value="Unassembled WGS sequence"/>
</dbReference>
<dbReference type="AlphaFoldDB" id="A0A4Y2KDQ2"/>
<organism evidence="2 3">
    <name type="scientific">Araneus ventricosus</name>
    <name type="common">Orbweaver spider</name>
    <name type="synonym">Epeira ventricosa</name>
    <dbReference type="NCBI Taxonomy" id="182803"/>
    <lineage>
        <taxon>Eukaryota</taxon>
        <taxon>Metazoa</taxon>
        <taxon>Ecdysozoa</taxon>
        <taxon>Arthropoda</taxon>
        <taxon>Chelicerata</taxon>
        <taxon>Arachnida</taxon>
        <taxon>Araneae</taxon>
        <taxon>Araneomorphae</taxon>
        <taxon>Entelegynae</taxon>
        <taxon>Araneoidea</taxon>
        <taxon>Araneidae</taxon>
        <taxon>Araneus</taxon>
    </lineage>
</organism>
<dbReference type="Pfam" id="PF00685">
    <property type="entry name" value="Sulfotransfer_1"/>
    <property type="match status" value="1"/>
</dbReference>
<protein>
    <recommendedName>
        <fullName evidence="1">Sulfotransferase domain-containing protein</fullName>
    </recommendedName>
</protein>
<feature type="domain" description="Sulfotransferase" evidence="1">
    <location>
        <begin position="32"/>
        <end position="67"/>
    </location>
</feature>
<proteinExistence type="predicted"/>
<name>A0A4Y2KDQ2_ARAVE</name>
<sequence>MSKMQIIRGISFPNVNILRENKEGTIDYPPRDRNIIIASYSKTGTTWLKYMVLQIIIQGQSFHSFNEVLDKVMPFTPKENSIEKTKNTVNFFRKGAIWELKKITLSRPTEVTSRSGNKSYER</sequence>
<evidence type="ECO:0000259" key="1">
    <source>
        <dbReference type="Pfam" id="PF00685"/>
    </source>
</evidence>
<evidence type="ECO:0000313" key="3">
    <source>
        <dbReference type="Proteomes" id="UP000499080"/>
    </source>
</evidence>